<sequence>MESYPHLPQLSNGELDLSKLQDAQPMKTKPNREKGYTAGNSCITEVVTESKPTKPLLDPGAFCSFIGKSFLQNFAPNLEDQLLPIYGIRFNTASNLMNALGIFVTTSYFHILRKFKNHYLHNNKDIYFTIGDNKHQKFVFLPFKRQIIVSKVAPISLELERFKSKQLNKAEITFHQTDRQENYLSSLLYDHREAFASAKEPLGAIIGHEADIILNIERPY</sequence>
<keyword evidence="2" id="KW-1185">Reference proteome</keyword>
<organism evidence="1 2">
    <name type="scientific">Austropuccinia psidii MF-1</name>
    <dbReference type="NCBI Taxonomy" id="1389203"/>
    <lineage>
        <taxon>Eukaryota</taxon>
        <taxon>Fungi</taxon>
        <taxon>Dikarya</taxon>
        <taxon>Basidiomycota</taxon>
        <taxon>Pucciniomycotina</taxon>
        <taxon>Pucciniomycetes</taxon>
        <taxon>Pucciniales</taxon>
        <taxon>Sphaerophragmiaceae</taxon>
        <taxon>Austropuccinia</taxon>
    </lineage>
</organism>
<evidence type="ECO:0000313" key="2">
    <source>
        <dbReference type="Proteomes" id="UP000765509"/>
    </source>
</evidence>
<proteinExistence type="predicted"/>
<accession>A0A9Q3E5B5</accession>
<reference evidence="1" key="1">
    <citation type="submission" date="2021-03" db="EMBL/GenBank/DDBJ databases">
        <title>Draft genome sequence of rust myrtle Austropuccinia psidii MF-1, a brazilian biotype.</title>
        <authorList>
            <person name="Quecine M.C."/>
            <person name="Pachon D.M.R."/>
            <person name="Bonatelli M.L."/>
            <person name="Correr F.H."/>
            <person name="Franceschini L.M."/>
            <person name="Leite T.F."/>
            <person name="Margarido G.R.A."/>
            <person name="Almeida C.A."/>
            <person name="Ferrarezi J.A."/>
            <person name="Labate C.A."/>
        </authorList>
    </citation>
    <scope>NUCLEOTIDE SEQUENCE</scope>
    <source>
        <strain evidence="1">MF-1</strain>
    </source>
</reference>
<dbReference type="AlphaFoldDB" id="A0A9Q3E5B5"/>
<dbReference type="OrthoDB" id="2507294at2759"/>
<dbReference type="Proteomes" id="UP000765509">
    <property type="component" value="Unassembled WGS sequence"/>
</dbReference>
<evidence type="ECO:0000313" key="1">
    <source>
        <dbReference type="EMBL" id="MBW0516166.1"/>
    </source>
</evidence>
<comment type="caution">
    <text evidence="1">The sequence shown here is derived from an EMBL/GenBank/DDBJ whole genome shotgun (WGS) entry which is preliminary data.</text>
</comment>
<gene>
    <name evidence="1" type="ORF">O181_055881</name>
</gene>
<name>A0A9Q3E5B5_9BASI</name>
<protein>
    <submittedName>
        <fullName evidence="1">Uncharacterized protein</fullName>
    </submittedName>
</protein>
<dbReference type="EMBL" id="AVOT02025089">
    <property type="protein sequence ID" value="MBW0516166.1"/>
    <property type="molecule type" value="Genomic_DNA"/>
</dbReference>